<organism evidence="1 2">
    <name type="scientific">Cyclospora cayetanensis</name>
    <dbReference type="NCBI Taxonomy" id="88456"/>
    <lineage>
        <taxon>Eukaryota</taxon>
        <taxon>Sar</taxon>
        <taxon>Alveolata</taxon>
        <taxon>Apicomplexa</taxon>
        <taxon>Conoidasida</taxon>
        <taxon>Coccidia</taxon>
        <taxon>Eucoccidiorida</taxon>
        <taxon>Eimeriorina</taxon>
        <taxon>Eimeriidae</taxon>
        <taxon>Cyclospora</taxon>
    </lineage>
</organism>
<dbReference type="EMBL" id="JROU02000653">
    <property type="protein sequence ID" value="OEH78698.1"/>
    <property type="molecule type" value="Genomic_DNA"/>
</dbReference>
<evidence type="ECO:0000313" key="1">
    <source>
        <dbReference type="EMBL" id="OEH78698.1"/>
    </source>
</evidence>
<reference evidence="1 2" key="1">
    <citation type="journal article" date="2016" name="BMC Genomics">
        <title>Comparative genomics reveals Cyclospora cayetanensis possesses coccidia-like metabolism and invasion components but unique surface antigens.</title>
        <authorList>
            <person name="Liu S."/>
            <person name="Wang L."/>
            <person name="Zheng H."/>
            <person name="Xu Z."/>
            <person name="Roellig D.M."/>
            <person name="Li N."/>
            <person name="Frace M.A."/>
            <person name="Tang K."/>
            <person name="Arrowood M.J."/>
            <person name="Moss D.M."/>
            <person name="Zhang L."/>
            <person name="Feng Y."/>
            <person name="Xiao L."/>
        </authorList>
    </citation>
    <scope>NUCLEOTIDE SEQUENCE [LARGE SCALE GENOMIC DNA]</scope>
    <source>
        <strain evidence="1 2">CHN_HEN01</strain>
    </source>
</reference>
<dbReference type="PANTHER" id="PTHR44269">
    <property type="entry name" value="DEHYDROGENASE/REDUCTASE SDR FAMILY MEMBER 7-RELATED"/>
    <property type="match status" value="1"/>
</dbReference>
<dbReference type="InterPro" id="IPR020904">
    <property type="entry name" value="Sc_DH/Rdtase_CS"/>
</dbReference>
<dbReference type="PANTHER" id="PTHR44269:SF2">
    <property type="entry name" value="DEHYDROGENASE_REDUCTASE SDR FAMILY MEMBER 7"/>
    <property type="match status" value="1"/>
</dbReference>
<dbReference type="VEuPathDB" id="ToxoDB:LOC34623438"/>
<dbReference type="PROSITE" id="PS00061">
    <property type="entry name" value="ADH_SHORT"/>
    <property type="match status" value="1"/>
</dbReference>
<dbReference type="Gene3D" id="3.40.50.720">
    <property type="entry name" value="NAD(P)-binding Rossmann-like Domain"/>
    <property type="match status" value="1"/>
</dbReference>
<name>A0A1D3D5G5_9EIME</name>
<keyword evidence="2" id="KW-1185">Reference proteome</keyword>
<proteinExistence type="predicted"/>
<dbReference type="SUPFAM" id="SSF51735">
    <property type="entry name" value="NAD(P)-binding Rossmann-fold domains"/>
    <property type="match status" value="1"/>
</dbReference>
<accession>A0A1D3D5G5</accession>
<protein>
    <submittedName>
        <fullName evidence="1">Short chain dehydrogenase reductase family protein</fullName>
    </submittedName>
</protein>
<sequence length="282" mass="31031">MPPGRLAIGCLPPTETFAEIMDANFLSVVKLTNMILPHMRARDQGHIVFTNSSSGIITRSLEGVSQRGVSNCTDGTKETIALQPLAMIPFPPTNFSPLFPVHACVESIFFTPRRFLFLLLSLPAYFNFGGFNAYATSKVALLSYANLLRQDLRGCGSKGVIITSIHPGYIYTDIHRNISDTLVDASCSRDARVEWHQKGLDVDVAASLIIRAVSRNLEEAWMAVPTGLLQMYIGFYLPQCVRWVRRFSAKKECALSSEYREAVVSQLTGCTSSSDGAAKQAK</sequence>
<dbReference type="InParanoid" id="A0A1D3D5G5"/>
<dbReference type="Pfam" id="PF00106">
    <property type="entry name" value="adh_short"/>
    <property type="match status" value="1"/>
</dbReference>
<dbReference type="InterPro" id="IPR053011">
    <property type="entry name" value="SDR_family_member_7"/>
</dbReference>
<dbReference type="AlphaFoldDB" id="A0A1D3D5G5"/>
<evidence type="ECO:0000313" key="2">
    <source>
        <dbReference type="Proteomes" id="UP000095192"/>
    </source>
</evidence>
<dbReference type="InterPro" id="IPR036291">
    <property type="entry name" value="NAD(P)-bd_dom_sf"/>
</dbReference>
<dbReference type="InterPro" id="IPR002347">
    <property type="entry name" value="SDR_fam"/>
</dbReference>
<comment type="caution">
    <text evidence="1">The sequence shown here is derived from an EMBL/GenBank/DDBJ whole genome shotgun (WGS) entry which is preliminary data.</text>
</comment>
<dbReference type="Proteomes" id="UP000095192">
    <property type="component" value="Unassembled WGS sequence"/>
</dbReference>
<dbReference type="VEuPathDB" id="ToxoDB:cyc_06680"/>
<gene>
    <name evidence="1" type="ORF">cyc_06680</name>
</gene>